<dbReference type="EMBL" id="JTDY01000451">
    <property type="protein sequence ID" value="KOB77121.1"/>
    <property type="molecule type" value="Genomic_DNA"/>
</dbReference>
<evidence type="ECO:0000313" key="3">
    <source>
        <dbReference type="Proteomes" id="UP000037510"/>
    </source>
</evidence>
<name>A0A0L7LPI9_OPEBR</name>
<comment type="caution">
    <text evidence="2">The sequence shown here is derived from an EMBL/GenBank/DDBJ whole genome shotgun (WGS) entry which is preliminary data.</text>
</comment>
<proteinExistence type="predicted"/>
<sequence>MSVIDDNWDYSIDLHHFDNVSYYELKATICNIKELILHELEDSYKLHKFVYNGKVAQSHDDELKDLVEKNRILRNELKETHEAFLMAKKYYKKFLKMYHTVESMNSETQTIFLQYFTEAKRDSQNYSIRLLRNIKTRQYQRESIQHLGFLTARNYKEHCKKQMIYVGPSVL</sequence>
<feature type="coiled-coil region" evidence="1">
    <location>
        <begin position="56"/>
        <end position="83"/>
    </location>
</feature>
<reference evidence="2 3" key="1">
    <citation type="journal article" date="2015" name="Genome Biol. Evol.">
        <title>The genome of winter moth (Operophtera brumata) provides a genomic perspective on sexual dimorphism and phenology.</title>
        <authorList>
            <person name="Derks M.F."/>
            <person name="Smit S."/>
            <person name="Salis L."/>
            <person name="Schijlen E."/>
            <person name="Bossers A."/>
            <person name="Mateman C."/>
            <person name="Pijl A.S."/>
            <person name="de Ridder D."/>
            <person name="Groenen M.A."/>
            <person name="Visser M.E."/>
            <person name="Megens H.J."/>
        </authorList>
    </citation>
    <scope>NUCLEOTIDE SEQUENCE [LARGE SCALE GENOMIC DNA]</scope>
    <source>
        <strain evidence="2">WM2013NL</strain>
        <tissue evidence="2">Head and thorax</tissue>
    </source>
</reference>
<organism evidence="2 3">
    <name type="scientific">Operophtera brumata</name>
    <name type="common">Winter moth</name>
    <name type="synonym">Phalaena brumata</name>
    <dbReference type="NCBI Taxonomy" id="104452"/>
    <lineage>
        <taxon>Eukaryota</taxon>
        <taxon>Metazoa</taxon>
        <taxon>Ecdysozoa</taxon>
        <taxon>Arthropoda</taxon>
        <taxon>Hexapoda</taxon>
        <taxon>Insecta</taxon>
        <taxon>Pterygota</taxon>
        <taxon>Neoptera</taxon>
        <taxon>Endopterygota</taxon>
        <taxon>Lepidoptera</taxon>
        <taxon>Glossata</taxon>
        <taxon>Ditrysia</taxon>
        <taxon>Geometroidea</taxon>
        <taxon>Geometridae</taxon>
        <taxon>Larentiinae</taxon>
        <taxon>Operophtera</taxon>
    </lineage>
</organism>
<dbReference type="Proteomes" id="UP000037510">
    <property type="component" value="Unassembled WGS sequence"/>
</dbReference>
<gene>
    <name evidence="2" type="ORF">OBRU01_04624</name>
</gene>
<accession>A0A0L7LPI9</accession>
<evidence type="ECO:0000313" key="2">
    <source>
        <dbReference type="EMBL" id="KOB77121.1"/>
    </source>
</evidence>
<keyword evidence="3" id="KW-1185">Reference proteome</keyword>
<dbReference type="AlphaFoldDB" id="A0A0L7LPI9"/>
<keyword evidence="1" id="KW-0175">Coiled coil</keyword>
<evidence type="ECO:0000256" key="1">
    <source>
        <dbReference type="SAM" id="Coils"/>
    </source>
</evidence>
<protein>
    <submittedName>
        <fullName evidence="2">Protein translocase subunit SecA</fullName>
    </submittedName>
</protein>